<accession>A0A1Q8EQ49</accession>
<proteinExistence type="predicted"/>
<evidence type="ECO:0000313" key="2">
    <source>
        <dbReference type="Proteomes" id="UP000185578"/>
    </source>
</evidence>
<dbReference type="AlphaFoldDB" id="A0A1Q8EQ49"/>
<protein>
    <submittedName>
        <fullName evidence="1">Uncharacterized protein</fullName>
    </submittedName>
</protein>
<reference evidence="1 2" key="1">
    <citation type="submission" date="2016-12" db="EMBL/GenBank/DDBJ databases">
        <authorList>
            <person name="Song W.-J."/>
            <person name="Kurnit D.M."/>
        </authorList>
    </citation>
    <scope>NUCLEOTIDE SEQUENCE [LARGE SCALE GENOMIC DNA]</scope>
    <source>
        <strain evidence="1 2">PCL1601</strain>
    </source>
</reference>
<dbReference type="Proteomes" id="UP000185578">
    <property type="component" value="Unassembled WGS sequence"/>
</dbReference>
<name>A0A1Q8EQ49_9PSED</name>
<organism evidence="1 2">
    <name type="scientific">Pseudomonas chlororaphis</name>
    <dbReference type="NCBI Taxonomy" id="587753"/>
    <lineage>
        <taxon>Bacteria</taxon>
        <taxon>Pseudomonadati</taxon>
        <taxon>Pseudomonadota</taxon>
        <taxon>Gammaproteobacteria</taxon>
        <taxon>Pseudomonadales</taxon>
        <taxon>Pseudomonadaceae</taxon>
        <taxon>Pseudomonas</taxon>
    </lineage>
</organism>
<evidence type="ECO:0000313" key="1">
    <source>
        <dbReference type="EMBL" id="OLF53918.1"/>
    </source>
</evidence>
<gene>
    <name evidence="1" type="ORF">BTN82_12720</name>
</gene>
<sequence>MPEQGLLQPFDLLLGRRTYDLFAGYWPHIQAGSSNQYGWWSAGCLLLSEPERVEASGCSFREEATGCN</sequence>
<dbReference type="EMBL" id="MSCT01000010">
    <property type="protein sequence ID" value="OLF53918.1"/>
    <property type="molecule type" value="Genomic_DNA"/>
</dbReference>
<comment type="caution">
    <text evidence="1">The sequence shown here is derived from an EMBL/GenBank/DDBJ whole genome shotgun (WGS) entry which is preliminary data.</text>
</comment>